<protein>
    <submittedName>
        <fullName evidence="1">Uncharacterized protein</fullName>
    </submittedName>
</protein>
<dbReference type="Proteomes" id="UP000183376">
    <property type="component" value="Chromosome I"/>
</dbReference>
<gene>
    <name evidence="1" type="ORF">SAMN04489726_7319</name>
</gene>
<proteinExistence type="predicted"/>
<evidence type="ECO:0000313" key="1">
    <source>
        <dbReference type="EMBL" id="SDN59236.1"/>
    </source>
</evidence>
<sequence>MAEALAANELGPHNPIVRAATVHSLGRRLDPGEIEKFLDDMVSASVPAPIGATASVKIAIWGKVDCDPNGQPWSYDASIWGGPAYFGQAAGFMYTAYQTWDAFFRNVTSVHVQGIASAGGILQINWFNHSGTPVGQFNGAAGGVGVLEAGGSGGWSHR</sequence>
<accession>A0A1H0CMW8</accession>
<name>A0A1H0CMW8_ALLAB</name>
<keyword evidence="2" id="KW-1185">Reference proteome</keyword>
<dbReference type="EMBL" id="LT629701">
    <property type="protein sequence ID" value="SDN59236.1"/>
    <property type="molecule type" value="Genomic_DNA"/>
</dbReference>
<evidence type="ECO:0000313" key="2">
    <source>
        <dbReference type="Proteomes" id="UP000183376"/>
    </source>
</evidence>
<organism evidence="1 2">
    <name type="scientific">Allokutzneria albata</name>
    <name type="common">Kibdelosporangium albatum</name>
    <dbReference type="NCBI Taxonomy" id="211114"/>
    <lineage>
        <taxon>Bacteria</taxon>
        <taxon>Bacillati</taxon>
        <taxon>Actinomycetota</taxon>
        <taxon>Actinomycetes</taxon>
        <taxon>Pseudonocardiales</taxon>
        <taxon>Pseudonocardiaceae</taxon>
        <taxon>Allokutzneria</taxon>
    </lineage>
</organism>
<dbReference type="InterPro" id="IPR038625">
    <property type="entry name" value="R_equi_Vir_sf"/>
</dbReference>
<reference evidence="1 2" key="1">
    <citation type="submission" date="2016-10" db="EMBL/GenBank/DDBJ databases">
        <authorList>
            <person name="de Groot N.N."/>
        </authorList>
    </citation>
    <scope>NUCLEOTIDE SEQUENCE [LARGE SCALE GENOMIC DNA]</scope>
    <source>
        <strain evidence="1 2">DSM 44149</strain>
    </source>
</reference>
<dbReference type="eggNOG" id="ENOG50321JG">
    <property type="taxonomic scope" value="Bacteria"/>
</dbReference>
<dbReference type="Gene3D" id="2.40.128.480">
    <property type="entry name" value="Rhodococcus equi virulence-associated protein"/>
    <property type="match status" value="1"/>
</dbReference>
<dbReference type="AlphaFoldDB" id="A0A1H0CMW8"/>